<dbReference type="InterPro" id="IPR044730">
    <property type="entry name" value="RNase_H-like_dom_plant"/>
</dbReference>
<reference evidence="4" key="2">
    <citation type="submission" date="2025-08" db="UniProtKB">
        <authorList>
            <consortium name="RefSeq"/>
        </authorList>
    </citation>
    <scope>IDENTIFICATION</scope>
    <source>
        <tissue evidence="4">Leaf</tissue>
    </source>
</reference>
<keyword evidence="3" id="KW-1185">Reference proteome</keyword>
<organism evidence="3 4">
    <name type="scientific">Camelina sativa</name>
    <name type="common">False flax</name>
    <name type="synonym">Myagrum sativum</name>
    <dbReference type="NCBI Taxonomy" id="90675"/>
    <lineage>
        <taxon>Eukaryota</taxon>
        <taxon>Viridiplantae</taxon>
        <taxon>Streptophyta</taxon>
        <taxon>Embryophyta</taxon>
        <taxon>Tracheophyta</taxon>
        <taxon>Spermatophyta</taxon>
        <taxon>Magnoliopsida</taxon>
        <taxon>eudicotyledons</taxon>
        <taxon>Gunneridae</taxon>
        <taxon>Pentapetalae</taxon>
        <taxon>rosids</taxon>
        <taxon>malvids</taxon>
        <taxon>Brassicales</taxon>
        <taxon>Brassicaceae</taxon>
        <taxon>Camelineae</taxon>
        <taxon>Camelina</taxon>
    </lineage>
</organism>
<dbReference type="InterPro" id="IPR002156">
    <property type="entry name" value="RNaseH_domain"/>
</dbReference>
<feature type="domain" description="Reverse transcriptase zinc-binding" evidence="2">
    <location>
        <begin position="372"/>
        <end position="407"/>
    </location>
</feature>
<dbReference type="GeneID" id="104728960"/>
<name>A0ABM0UTM6_CAMSA</name>
<dbReference type="PANTHER" id="PTHR33116">
    <property type="entry name" value="REVERSE TRANSCRIPTASE ZINC-BINDING DOMAIN-CONTAINING PROTEIN-RELATED-RELATED"/>
    <property type="match status" value="1"/>
</dbReference>
<dbReference type="InterPro" id="IPR036397">
    <property type="entry name" value="RNaseH_sf"/>
</dbReference>
<accession>A0ABM0UTM6</accession>
<gene>
    <name evidence="4" type="primary">LOC104728960</name>
</gene>
<dbReference type="PANTHER" id="PTHR33116:SF86">
    <property type="entry name" value="REVERSE TRANSCRIPTASE DOMAIN-CONTAINING PROTEIN"/>
    <property type="match status" value="1"/>
</dbReference>
<sequence>METRQRDATEVVKTISGYVTHVLVVASFDGGGGAKTDKDKCGVILDILKSYEVVSGQKINFDKSSVQFGNTIDEGVKSKVQQVLGITNLGGMGSYLGLHETLGGSKTKVVSFVRDRLQSRTNGWTAKQLFRGGKEVMIKSVATAVPTFVMSCFLLPKTVTSKLTSAVAKFWWSSGQSGGIHWLAWEKLCALLAKQLWRLIEAPKSLFAQVFKGRYYRNLNPMDLIRSYSPSYGWRSIVSARSLVHKGLIKWVGSGDSISIWTDPWIPAQSPRPALCKGPFKDLSLKISHLTDRQKNSWRMDMLHEHFFPDDVTLIVALPLGSSQSEDSLGWHFTKTGKYTVKSGYDTERLAKQQTSQVIRYGPDITPLLAGVWRRGIDCDSGCARCGDDKETINHAIFRCPPARQVWALAQIAAFPWIMWYIWKARNARVFENQMEKPDDVVRVALGEASTWLQAQTKVVDEESFTIPSAFGASVSGGIRHLHGVFPRYRCFVDGSWKAGDAFAGAGWTCSSSLDAMTTRGAANFRRSLYPLHAEVEAFVWAMRCMIGHNYRDVASYTDCSYLVKMASSPQDWSAFKTYLDNIKTDKEEFSSFSLSLISRNENVSADSLARQARTYPSHALFVDYFPPDWLI</sequence>
<dbReference type="SUPFAM" id="SSF53098">
    <property type="entry name" value="Ribonuclease H-like"/>
    <property type="match status" value="1"/>
</dbReference>
<evidence type="ECO:0000313" key="4">
    <source>
        <dbReference type="RefSeq" id="XP_010446169.1"/>
    </source>
</evidence>
<evidence type="ECO:0000313" key="3">
    <source>
        <dbReference type="Proteomes" id="UP000694864"/>
    </source>
</evidence>
<evidence type="ECO:0000259" key="1">
    <source>
        <dbReference type="Pfam" id="PF13456"/>
    </source>
</evidence>
<evidence type="ECO:0000259" key="2">
    <source>
        <dbReference type="Pfam" id="PF13966"/>
    </source>
</evidence>
<dbReference type="InterPro" id="IPR026960">
    <property type="entry name" value="RVT-Znf"/>
</dbReference>
<dbReference type="RefSeq" id="XP_010446169.1">
    <property type="nucleotide sequence ID" value="XM_010447867.1"/>
</dbReference>
<dbReference type="Gene3D" id="3.30.420.10">
    <property type="entry name" value="Ribonuclease H-like superfamily/Ribonuclease H"/>
    <property type="match status" value="1"/>
</dbReference>
<dbReference type="CDD" id="cd06222">
    <property type="entry name" value="RNase_H_like"/>
    <property type="match status" value="1"/>
</dbReference>
<dbReference type="Proteomes" id="UP000694864">
    <property type="component" value="Chromosome 11"/>
</dbReference>
<dbReference type="Pfam" id="PF13456">
    <property type="entry name" value="RVT_3"/>
    <property type="match status" value="1"/>
</dbReference>
<dbReference type="Pfam" id="PF13966">
    <property type="entry name" value="zf-RVT"/>
    <property type="match status" value="1"/>
</dbReference>
<reference evidence="3" key="1">
    <citation type="journal article" date="2014" name="Nat. Commun.">
        <title>The emerging biofuel crop Camelina sativa retains a highly undifferentiated hexaploid genome structure.</title>
        <authorList>
            <person name="Kagale S."/>
            <person name="Koh C."/>
            <person name="Nixon J."/>
            <person name="Bollina V."/>
            <person name="Clarke W.E."/>
            <person name="Tuteja R."/>
            <person name="Spillane C."/>
            <person name="Robinson S.J."/>
            <person name="Links M.G."/>
            <person name="Clarke C."/>
            <person name="Higgins E.E."/>
            <person name="Huebert T."/>
            <person name="Sharpe A.G."/>
            <person name="Parkin I.A."/>
        </authorList>
    </citation>
    <scope>NUCLEOTIDE SEQUENCE [LARGE SCALE GENOMIC DNA]</scope>
    <source>
        <strain evidence="3">cv. DH55</strain>
    </source>
</reference>
<proteinExistence type="predicted"/>
<dbReference type="InterPro" id="IPR012337">
    <property type="entry name" value="RNaseH-like_sf"/>
</dbReference>
<protein>
    <submittedName>
        <fullName evidence="4">Uncharacterized protein LOC104728960</fullName>
    </submittedName>
</protein>
<feature type="domain" description="RNase H type-1" evidence="1">
    <location>
        <begin position="493"/>
        <end position="613"/>
    </location>
</feature>